<accession>A0A224YCS6</accession>
<keyword evidence="1" id="KW-0732">Signal</keyword>
<dbReference type="EMBL" id="GFPF01004370">
    <property type="protein sequence ID" value="MAA15516.1"/>
    <property type="molecule type" value="Transcribed_RNA"/>
</dbReference>
<sequence>MVPLESKIYVGLVVLLTVVLINQNATCATCPTKLTKCTHPNVTTCLQRPGNCQCSCTPQNWGCNYPWKWGFCSWWQRVSCDFSDSVCMCRCGA</sequence>
<feature type="chain" id="PRO_5013257022" evidence="1">
    <location>
        <begin position="28"/>
        <end position="93"/>
    </location>
</feature>
<protein>
    <submittedName>
        <fullName evidence="2">Metastriate ixostatin family member</fullName>
    </submittedName>
</protein>
<organism evidence="2">
    <name type="scientific">Rhipicephalus zambeziensis</name>
    <dbReference type="NCBI Taxonomy" id="60191"/>
    <lineage>
        <taxon>Eukaryota</taxon>
        <taxon>Metazoa</taxon>
        <taxon>Ecdysozoa</taxon>
        <taxon>Arthropoda</taxon>
        <taxon>Chelicerata</taxon>
        <taxon>Arachnida</taxon>
        <taxon>Acari</taxon>
        <taxon>Parasitiformes</taxon>
        <taxon>Ixodida</taxon>
        <taxon>Ixodoidea</taxon>
        <taxon>Ixodidae</taxon>
        <taxon>Rhipicephalinae</taxon>
        <taxon>Rhipicephalus</taxon>
        <taxon>Rhipicephalus</taxon>
    </lineage>
</organism>
<reference evidence="2" key="1">
    <citation type="journal article" date="2017" name="Parasit. Vectors">
        <title>Sialotranscriptomics of Rhipicephalus zambeziensis reveals intricate expression profiles of secretory proteins and suggests tight temporal transcriptional regulation during blood-feeding.</title>
        <authorList>
            <person name="de Castro M.H."/>
            <person name="de Klerk D."/>
            <person name="Pienaar R."/>
            <person name="Rees D.J.G."/>
            <person name="Mans B.J."/>
        </authorList>
    </citation>
    <scope>NUCLEOTIDE SEQUENCE</scope>
    <source>
        <tissue evidence="2">Salivary glands</tissue>
    </source>
</reference>
<feature type="signal peptide" evidence="1">
    <location>
        <begin position="1"/>
        <end position="27"/>
    </location>
</feature>
<evidence type="ECO:0000256" key="1">
    <source>
        <dbReference type="SAM" id="SignalP"/>
    </source>
</evidence>
<proteinExistence type="predicted"/>
<name>A0A224YCS6_9ACAR</name>
<evidence type="ECO:0000313" key="2">
    <source>
        <dbReference type="EMBL" id="MAA15516.1"/>
    </source>
</evidence>
<dbReference type="AlphaFoldDB" id="A0A224YCS6"/>